<name>A0AAV7JRA5_9METZ</name>
<sequence>MHFHPTKSTFGKLLNIRHNLTPSTKLHILLDHLEEFLLLVNTGRPDSQPLGLGYFAESVLESSHHTFKNLLISYQGVKKLFRSVVGFNAQSIGYLKENIEKDNLAVQ</sequence>
<gene>
    <name evidence="1" type="ORF">LOD99_5414</name>
</gene>
<dbReference type="AlphaFoldDB" id="A0AAV7JRA5"/>
<dbReference type="Proteomes" id="UP001165289">
    <property type="component" value="Unassembled WGS sequence"/>
</dbReference>
<evidence type="ECO:0000313" key="1">
    <source>
        <dbReference type="EMBL" id="KAI6651267.1"/>
    </source>
</evidence>
<keyword evidence="2" id="KW-1185">Reference proteome</keyword>
<reference evidence="1 2" key="1">
    <citation type="journal article" date="2023" name="BMC Biol.">
        <title>The compact genome of the sponge Oopsacas minuta (Hexactinellida) is lacking key metazoan core genes.</title>
        <authorList>
            <person name="Santini S."/>
            <person name="Schenkelaars Q."/>
            <person name="Jourda C."/>
            <person name="Duchesne M."/>
            <person name="Belahbib H."/>
            <person name="Rocher C."/>
            <person name="Selva M."/>
            <person name="Riesgo A."/>
            <person name="Vervoort M."/>
            <person name="Leys S.P."/>
            <person name="Kodjabachian L."/>
            <person name="Le Bivic A."/>
            <person name="Borchiellini C."/>
            <person name="Claverie J.M."/>
            <person name="Renard E."/>
        </authorList>
    </citation>
    <scope>NUCLEOTIDE SEQUENCE [LARGE SCALE GENOMIC DNA]</scope>
    <source>
        <strain evidence="1">SPO-2</strain>
    </source>
</reference>
<evidence type="ECO:0000313" key="2">
    <source>
        <dbReference type="Proteomes" id="UP001165289"/>
    </source>
</evidence>
<accession>A0AAV7JRA5</accession>
<organism evidence="1 2">
    <name type="scientific">Oopsacas minuta</name>
    <dbReference type="NCBI Taxonomy" id="111878"/>
    <lineage>
        <taxon>Eukaryota</taxon>
        <taxon>Metazoa</taxon>
        <taxon>Porifera</taxon>
        <taxon>Hexactinellida</taxon>
        <taxon>Hexasterophora</taxon>
        <taxon>Lyssacinosida</taxon>
        <taxon>Leucopsacidae</taxon>
        <taxon>Oopsacas</taxon>
    </lineage>
</organism>
<comment type="caution">
    <text evidence="1">The sequence shown here is derived from an EMBL/GenBank/DDBJ whole genome shotgun (WGS) entry which is preliminary data.</text>
</comment>
<protein>
    <submittedName>
        <fullName evidence="1">Uncharacterized protein</fullName>
    </submittedName>
</protein>
<dbReference type="EMBL" id="JAKMXF010000306">
    <property type="protein sequence ID" value="KAI6651267.1"/>
    <property type="molecule type" value="Genomic_DNA"/>
</dbReference>
<proteinExistence type="predicted"/>